<evidence type="ECO:0000256" key="6">
    <source>
        <dbReference type="ARBA" id="ARBA00022927"/>
    </source>
</evidence>
<keyword evidence="5" id="KW-0571">Peptide transport</keyword>
<evidence type="ECO:0000256" key="10">
    <source>
        <dbReference type="SAM" id="Phobius"/>
    </source>
</evidence>
<keyword evidence="12" id="KW-1185">Reference proteome</keyword>
<feature type="transmembrane region" description="Helical" evidence="10">
    <location>
        <begin position="653"/>
        <end position="673"/>
    </location>
</feature>
<proteinExistence type="inferred from homology"/>
<feature type="transmembrane region" description="Helical" evidence="10">
    <location>
        <begin position="177"/>
        <end position="200"/>
    </location>
</feature>
<dbReference type="NCBIfam" id="TIGR00728">
    <property type="entry name" value="OPT_sfam"/>
    <property type="match status" value="1"/>
</dbReference>
<feature type="transmembrane region" description="Helical" evidence="10">
    <location>
        <begin position="349"/>
        <end position="367"/>
    </location>
</feature>
<protein>
    <recommendedName>
        <fullName evidence="13">Peptide transporter</fullName>
    </recommendedName>
</protein>
<evidence type="ECO:0000256" key="1">
    <source>
        <dbReference type="ARBA" id="ARBA00004141"/>
    </source>
</evidence>
<evidence type="ECO:0000256" key="9">
    <source>
        <dbReference type="SAM" id="MobiDB-lite"/>
    </source>
</evidence>
<feature type="transmembrane region" description="Helical" evidence="10">
    <location>
        <begin position="693"/>
        <end position="718"/>
    </location>
</feature>
<comment type="caution">
    <text evidence="11">The sequence shown here is derived from an EMBL/GenBank/DDBJ whole genome shotgun (WGS) entry which is preliminary data.</text>
</comment>
<evidence type="ECO:0008006" key="13">
    <source>
        <dbReference type="Google" id="ProtNLM"/>
    </source>
</evidence>
<accession>A0ABR3EY88</accession>
<dbReference type="PANTHER" id="PTHR22601">
    <property type="entry name" value="ISP4 LIKE PROTEIN"/>
    <property type="match status" value="1"/>
</dbReference>
<evidence type="ECO:0000313" key="12">
    <source>
        <dbReference type="Proteomes" id="UP001465976"/>
    </source>
</evidence>
<evidence type="ECO:0000256" key="7">
    <source>
        <dbReference type="ARBA" id="ARBA00022989"/>
    </source>
</evidence>
<feature type="transmembrane region" description="Helical" evidence="10">
    <location>
        <begin position="474"/>
        <end position="495"/>
    </location>
</feature>
<comment type="similarity">
    <text evidence="2">Belongs to the oligopeptide OPT transporter family.</text>
</comment>
<feature type="transmembrane region" description="Helical" evidence="10">
    <location>
        <begin position="220"/>
        <end position="244"/>
    </location>
</feature>
<keyword evidence="7 10" id="KW-1133">Transmembrane helix</keyword>
<feature type="transmembrane region" description="Helical" evidence="10">
    <location>
        <begin position="97"/>
        <end position="117"/>
    </location>
</feature>
<dbReference type="Proteomes" id="UP001465976">
    <property type="component" value="Unassembled WGS sequence"/>
</dbReference>
<organism evidence="11 12">
    <name type="scientific">Marasmius crinis-equi</name>
    <dbReference type="NCBI Taxonomy" id="585013"/>
    <lineage>
        <taxon>Eukaryota</taxon>
        <taxon>Fungi</taxon>
        <taxon>Dikarya</taxon>
        <taxon>Basidiomycota</taxon>
        <taxon>Agaricomycotina</taxon>
        <taxon>Agaricomycetes</taxon>
        <taxon>Agaricomycetidae</taxon>
        <taxon>Agaricales</taxon>
        <taxon>Marasmiineae</taxon>
        <taxon>Marasmiaceae</taxon>
        <taxon>Marasmius</taxon>
    </lineage>
</organism>
<name>A0ABR3EY88_9AGAR</name>
<feature type="transmembrane region" description="Helical" evidence="10">
    <location>
        <begin position="730"/>
        <end position="752"/>
    </location>
</feature>
<evidence type="ECO:0000313" key="11">
    <source>
        <dbReference type="EMBL" id="KAL0567888.1"/>
    </source>
</evidence>
<feature type="transmembrane region" description="Helical" evidence="10">
    <location>
        <begin position="501"/>
        <end position="528"/>
    </location>
</feature>
<keyword evidence="6" id="KW-0653">Protein transport</keyword>
<dbReference type="Pfam" id="PF03169">
    <property type="entry name" value="OPT"/>
    <property type="match status" value="1"/>
</dbReference>
<feature type="transmembrane region" description="Helical" evidence="10">
    <location>
        <begin position="265"/>
        <end position="282"/>
    </location>
</feature>
<keyword evidence="4 10" id="KW-0812">Transmembrane</keyword>
<evidence type="ECO:0000256" key="5">
    <source>
        <dbReference type="ARBA" id="ARBA00022856"/>
    </source>
</evidence>
<evidence type="ECO:0000256" key="4">
    <source>
        <dbReference type="ARBA" id="ARBA00022692"/>
    </source>
</evidence>
<feature type="compositionally biased region" description="Basic and acidic residues" evidence="9">
    <location>
        <begin position="1"/>
        <end position="24"/>
    </location>
</feature>
<dbReference type="EMBL" id="JBAHYK010001469">
    <property type="protein sequence ID" value="KAL0567888.1"/>
    <property type="molecule type" value="Genomic_DNA"/>
</dbReference>
<evidence type="ECO:0000256" key="2">
    <source>
        <dbReference type="ARBA" id="ARBA00008807"/>
    </source>
</evidence>
<evidence type="ECO:0000256" key="3">
    <source>
        <dbReference type="ARBA" id="ARBA00022448"/>
    </source>
</evidence>
<evidence type="ECO:0000256" key="8">
    <source>
        <dbReference type="ARBA" id="ARBA00023136"/>
    </source>
</evidence>
<feature type="non-terminal residue" evidence="11">
    <location>
        <position position="1236"/>
    </location>
</feature>
<feature type="region of interest" description="Disordered" evidence="9">
    <location>
        <begin position="1"/>
        <end position="30"/>
    </location>
</feature>
<reference evidence="11 12" key="1">
    <citation type="submission" date="2024-02" db="EMBL/GenBank/DDBJ databases">
        <title>A draft genome for the cacao thread blight pathogen Marasmius crinis-equi.</title>
        <authorList>
            <person name="Cohen S.P."/>
            <person name="Baruah I.K."/>
            <person name="Amoako-Attah I."/>
            <person name="Bukari Y."/>
            <person name="Meinhardt L.W."/>
            <person name="Bailey B.A."/>
        </authorList>
    </citation>
    <scope>NUCLEOTIDE SEQUENCE [LARGE SCALE GENOMIC DNA]</scope>
    <source>
        <strain evidence="11 12">GH-76</strain>
    </source>
</reference>
<gene>
    <name evidence="11" type="ORF">V5O48_014108</name>
</gene>
<sequence length="1236" mass="140017">MSKEPQTPTDEKASIKETMEKSPIDDTVPLPTLDNVPLSEKLVLEGRLDIGDVYENVRAIDLGEDGKERPIETSDDWALRLVSLDDDPTEPVWTFRLWFISIGLSCFGAVLSQIFAFRPTVVYVSQLFLQTAAYILGRLFEYILPGPGNPNPSLQFPGKFWWWMNPGRFNIKEHTGILIMSAAATHGALAINIFAAYDLFYDTTPNTAVAVFTLLGSQLLGYGLAGMMRSFLVYPTYIVFPNLMPTVQMMDVLHRGQENILQKKRLKFFWILFAGIAIWEWFPEYIAPTLTGVSIFCLARQDSAWVTRIFGGATGNEGLGLFSLCFDWQYIGSGGSAYGALFQPIQTQLSSYFGVLLCIIIFCAAYANNVWSAQSFPFLGQLLYREDGTEYNQTLILNDDFSLNEEKLAAYGLPWFTTSTAIFKVAASLSFGATVTHIFIWNGKMVWDAIKDGRKGQIIDPHYEKMKAYKEVPYWWYTAMFVVSVAIGMATNYTGDSQLPWWAYLVAVGFAALFLPIITILYAILCFVCNTQDIARMLGAALVPGKPRPNMYFTMYAYNSTEQGRSMARDLKMGQYTKCPPRVTFTMQCLGAVIGALLNYIIMKIVIDANRDLLLSVQGSNVWSGATIQSFNSDAIAWGGLAKHLYSPSGRYGVIPLSIIIGLFVPIPFWLLHKRFPHLKFDKVVTPILTYNIGVMYTGINASYFMTFLLCIVSQFWLRRSHPRWFRKYNFLMSAALDGGTEVMIFVFSFAVGGAGGKAEAQYGNLVSFFSQPSQFSVSGGTFQSIGRDQIIQHQELHVHHPSERSEPPLLEFRRVPTGDVFLVKCVAPEKGVELKRRDGSMLPACRTIFVAHLHDTKGEFLYIAYNGEDAREAFERDFQEFSRIKSVNVAQLFGFNDHQHPALLFHKALIPLANVFDYKVSSRMLVFYLSSRVIHDGLSFIPFNRLWFTPQTGKLCIGPVGPELAASFRLGWIALPTLLEEQPLPMNALNDQAFSDYFSHWLPGCKHNLQFYWINGSVSISYSQSGTVEHKDEIMETMDPRSIKRFAAETPFKAMINAFAHSPRAHAAKPRARLRSSQSSPSFLLYNRATWTHEGSWDLETYGEFLSFYVRDRWPLNYLNSLDYLPKPRTYYRSLCSSGGSTLTEEWCHQQRINLERDLNVVPIPMNRNSLDRVEQMCMKGHIKLSDQWDGDRRLKITELLHLFDLYCGHIIGLASFFDLSEWFDLCDKEANIAD</sequence>
<keyword evidence="8 10" id="KW-0472">Membrane</keyword>
<comment type="subcellular location">
    <subcellularLocation>
        <location evidence="1">Membrane</location>
        <topology evidence="1">Multi-pass membrane protein</topology>
    </subcellularLocation>
</comment>
<dbReference type="InterPro" id="IPR004648">
    <property type="entry name" value="Oligpept_transpt"/>
</dbReference>
<dbReference type="InterPro" id="IPR004813">
    <property type="entry name" value="OPT"/>
</dbReference>
<keyword evidence="3" id="KW-0813">Transport</keyword>